<protein>
    <submittedName>
        <fullName evidence="6">Uncharacterized protein</fullName>
    </submittedName>
</protein>
<feature type="chain" id="PRO_5023836645" evidence="3">
    <location>
        <begin position="17"/>
        <end position="312"/>
    </location>
</feature>
<evidence type="ECO:0000256" key="3">
    <source>
        <dbReference type="SAM" id="SignalP"/>
    </source>
</evidence>
<comment type="caution">
    <text evidence="6">The sequence shown here is derived from an EMBL/GenBank/DDBJ whole genome shotgun (WGS) entry which is preliminary data.</text>
</comment>
<dbReference type="GO" id="GO:0008641">
    <property type="term" value="F:ubiquitin-like modifier activating enzyme activity"/>
    <property type="evidence" value="ECO:0007669"/>
    <property type="project" value="InterPro"/>
</dbReference>
<evidence type="ECO:0000256" key="1">
    <source>
        <dbReference type="ARBA" id="ARBA00004906"/>
    </source>
</evidence>
<reference evidence="6 7" key="1">
    <citation type="submission" date="2019-03" db="EMBL/GenBank/DDBJ databases">
        <title>Single cell metagenomics reveals metabolic interactions within the superorganism composed of flagellate Streblomastix strix and complex community of Bacteroidetes bacteria on its surface.</title>
        <authorList>
            <person name="Treitli S.C."/>
            <person name="Kolisko M."/>
            <person name="Husnik F."/>
            <person name="Keeling P."/>
            <person name="Hampl V."/>
        </authorList>
    </citation>
    <scope>NUCLEOTIDE SEQUENCE [LARGE SCALE GENOMIC DNA]</scope>
    <source>
        <strain evidence="6">ST1C</strain>
    </source>
</reference>
<comment type="pathway">
    <text evidence="1">Protein modification; protein ubiquitination.</text>
</comment>
<feature type="domain" description="Ubiquitin-activating enzyme E1 C-terminal" evidence="4">
    <location>
        <begin position="179"/>
        <end position="263"/>
    </location>
</feature>
<dbReference type="Proteomes" id="UP000324800">
    <property type="component" value="Unassembled WGS sequence"/>
</dbReference>
<dbReference type="OrthoDB" id="10252231at2759"/>
<accession>A0A5J4WZI4</accession>
<dbReference type="AlphaFoldDB" id="A0A5J4WZI4"/>
<dbReference type="EMBL" id="SNRW01000567">
    <property type="protein sequence ID" value="KAA6400404.1"/>
    <property type="molecule type" value="Genomic_DNA"/>
</dbReference>
<feature type="signal peptide" evidence="3">
    <location>
        <begin position="1"/>
        <end position="16"/>
    </location>
</feature>
<comment type="similarity">
    <text evidence="2">Belongs to the ubiquitin-activating E1 family.</text>
</comment>
<feature type="domain" description="Ubiquitin-activating enzyme SCCH" evidence="5">
    <location>
        <begin position="65"/>
        <end position="164"/>
    </location>
</feature>
<evidence type="ECO:0000256" key="2">
    <source>
        <dbReference type="ARBA" id="ARBA00005673"/>
    </source>
</evidence>
<dbReference type="Gene3D" id="1.10.10.2660">
    <property type="entry name" value="Ubiquitin-activating enzyme E1, SCCH domain"/>
    <property type="match status" value="1"/>
</dbReference>
<gene>
    <name evidence="6" type="ORF">EZS28_004067</name>
</gene>
<name>A0A5J4WZI4_9EUKA</name>
<dbReference type="Gene3D" id="3.10.290.60">
    <property type="entry name" value="Ubiquitin-activating enzyme E1, UFD domain"/>
    <property type="match status" value="1"/>
</dbReference>
<dbReference type="InterPro" id="IPR018965">
    <property type="entry name" value="Ub-activating_enz_E1_C"/>
</dbReference>
<dbReference type="InterPro" id="IPR042063">
    <property type="entry name" value="Ubi_acti_E1_SCCH"/>
</dbReference>
<evidence type="ECO:0000313" key="7">
    <source>
        <dbReference type="Proteomes" id="UP000324800"/>
    </source>
</evidence>
<dbReference type="InterPro" id="IPR038252">
    <property type="entry name" value="UBA_E1_C_sf"/>
</dbReference>
<evidence type="ECO:0000259" key="4">
    <source>
        <dbReference type="Pfam" id="PF09358"/>
    </source>
</evidence>
<keyword evidence="3" id="KW-0732">Signal</keyword>
<dbReference type="InterPro" id="IPR019572">
    <property type="entry name" value="UBA_E1_SCCH"/>
</dbReference>
<organism evidence="6 7">
    <name type="scientific">Streblomastix strix</name>
    <dbReference type="NCBI Taxonomy" id="222440"/>
    <lineage>
        <taxon>Eukaryota</taxon>
        <taxon>Metamonada</taxon>
        <taxon>Preaxostyla</taxon>
        <taxon>Oxymonadida</taxon>
        <taxon>Streblomastigidae</taxon>
        <taxon>Streblomastix</taxon>
    </lineage>
</organism>
<evidence type="ECO:0000259" key="5">
    <source>
        <dbReference type="Pfam" id="PF10585"/>
    </source>
</evidence>
<evidence type="ECO:0000313" key="6">
    <source>
        <dbReference type="EMBL" id="KAA6400404.1"/>
    </source>
</evidence>
<sequence>MRFFVSLFFLVTLSLGKFKGIRLSQKNHNFDIIKVINTLYYAHTRIDESNELCNQCSCTIELNWIEIADIASSIHIHTFIPQRGVKIDIDSDATTEVEQKLDQLDDKEQEEMKYNEIVSKLPSIDDLIKSGIKVNGEEFEKDYDTNHHIDFITAGSNLRAINYAKPIEKGSSFTICTIWHRIHLQFRDVPTLGELINRLKVEKQWKIDLLNYKAGLLYGYFQSEEKMKIQKSKLITILAEQLDGKQLANGTDVICVEAQTDTGDSDIGEYVWLIYPPNFLKMGYFRFKYLSFIAMNEQYESAMPIHIDTESN</sequence>
<proteinExistence type="inferred from homology"/>
<dbReference type="Pfam" id="PF10585">
    <property type="entry name" value="UBA_E1_SCCH"/>
    <property type="match status" value="1"/>
</dbReference>
<dbReference type="InterPro" id="IPR035985">
    <property type="entry name" value="Ubiquitin-activating_enz"/>
</dbReference>
<dbReference type="SUPFAM" id="SSF69572">
    <property type="entry name" value="Activating enzymes of the ubiquitin-like proteins"/>
    <property type="match status" value="1"/>
</dbReference>
<dbReference type="Pfam" id="PF09358">
    <property type="entry name" value="E1_UFD"/>
    <property type="match status" value="1"/>
</dbReference>